<evidence type="ECO:0000256" key="1">
    <source>
        <dbReference type="SAM" id="MobiDB-lite"/>
    </source>
</evidence>
<dbReference type="OrthoDB" id="21214at2759"/>
<protein>
    <recommendedName>
        <fullName evidence="4">Kinetochore protein fta4</fullName>
    </recommendedName>
</protein>
<dbReference type="GO" id="GO:0031511">
    <property type="term" value="C:Mis6-Sim4 complex"/>
    <property type="evidence" value="ECO:0007669"/>
    <property type="project" value="InterPro"/>
</dbReference>
<dbReference type="InterPro" id="IPR025207">
    <property type="entry name" value="Sim4_Fta4"/>
</dbReference>
<gene>
    <name evidence="2" type="ORF">PV05_10838</name>
</gene>
<evidence type="ECO:0000313" key="3">
    <source>
        <dbReference type="Proteomes" id="UP000054342"/>
    </source>
</evidence>
<dbReference type="STRING" id="348802.A0A0D2E305"/>
<name>A0A0D2E305_9EURO</name>
<sequence>MDDQSITSLKAAFIGSQVRHLSTPLEPSTEWRDQATEPEGGHLSDKVVQDVVAKVNEKIKQHNRMVFSQRSQRHVAEQIETLHWNLVNAESNDTGLDTVIIRRDAELTETSTIGNLPEDYDDLALHPDHETNAEEAEMYTRLRQELLGLSHARDALKQKVAKYKSLQRLMEPLDNPLVNIQPNLITKDGELSKELERMRVLLARVTGKVSEKPRSPDFARTNPAPLALSDRQKLAALLEPT</sequence>
<dbReference type="PANTHER" id="PTHR42040:SF1">
    <property type="entry name" value="INNER KINETOCHORE SUBUNIT FTA4"/>
    <property type="match status" value="1"/>
</dbReference>
<dbReference type="Pfam" id="PF13093">
    <property type="entry name" value="FTA4"/>
    <property type="match status" value="1"/>
</dbReference>
<dbReference type="EMBL" id="KN847323">
    <property type="protein sequence ID" value="KIW49130.1"/>
    <property type="molecule type" value="Genomic_DNA"/>
</dbReference>
<dbReference type="AlphaFoldDB" id="A0A0D2E305"/>
<keyword evidence="3" id="KW-1185">Reference proteome</keyword>
<dbReference type="HOGENOM" id="CLU_058478_1_0_1"/>
<evidence type="ECO:0008006" key="4">
    <source>
        <dbReference type="Google" id="ProtNLM"/>
    </source>
</evidence>
<dbReference type="RefSeq" id="XP_013309714.1">
    <property type="nucleotide sequence ID" value="XM_013454260.1"/>
</dbReference>
<evidence type="ECO:0000313" key="2">
    <source>
        <dbReference type="EMBL" id="KIW49130.1"/>
    </source>
</evidence>
<proteinExistence type="predicted"/>
<organism evidence="2 3">
    <name type="scientific">Exophiala xenobiotica</name>
    <dbReference type="NCBI Taxonomy" id="348802"/>
    <lineage>
        <taxon>Eukaryota</taxon>
        <taxon>Fungi</taxon>
        <taxon>Dikarya</taxon>
        <taxon>Ascomycota</taxon>
        <taxon>Pezizomycotina</taxon>
        <taxon>Eurotiomycetes</taxon>
        <taxon>Chaetothyriomycetidae</taxon>
        <taxon>Chaetothyriales</taxon>
        <taxon>Herpotrichiellaceae</taxon>
        <taxon>Exophiala</taxon>
    </lineage>
</organism>
<accession>A0A0D2E305</accession>
<feature type="compositionally biased region" description="Basic and acidic residues" evidence="1">
    <location>
        <begin position="29"/>
        <end position="43"/>
    </location>
</feature>
<dbReference type="Proteomes" id="UP000054342">
    <property type="component" value="Unassembled WGS sequence"/>
</dbReference>
<reference evidence="2 3" key="1">
    <citation type="submission" date="2015-01" db="EMBL/GenBank/DDBJ databases">
        <title>The Genome Sequence of Exophiala xenobiotica CBS118157.</title>
        <authorList>
            <consortium name="The Broad Institute Genomics Platform"/>
            <person name="Cuomo C."/>
            <person name="de Hoog S."/>
            <person name="Gorbushina A."/>
            <person name="Stielow B."/>
            <person name="Teixiera M."/>
            <person name="Abouelleil A."/>
            <person name="Chapman S.B."/>
            <person name="Priest M."/>
            <person name="Young S.K."/>
            <person name="Wortman J."/>
            <person name="Nusbaum C."/>
            <person name="Birren B."/>
        </authorList>
    </citation>
    <scope>NUCLEOTIDE SEQUENCE [LARGE SCALE GENOMIC DNA]</scope>
    <source>
        <strain evidence="2 3">CBS 118157</strain>
    </source>
</reference>
<dbReference type="PANTHER" id="PTHR42040">
    <property type="entry name" value="INNER KINETOCHORE SUBUNIT FTA4"/>
    <property type="match status" value="1"/>
</dbReference>
<dbReference type="GeneID" id="25332746"/>
<feature type="region of interest" description="Disordered" evidence="1">
    <location>
        <begin position="21"/>
        <end position="43"/>
    </location>
</feature>